<evidence type="ECO:0000313" key="4">
    <source>
        <dbReference type="Proteomes" id="UP000623269"/>
    </source>
</evidence>
<reference evidence="3" key="1">
    <citation type="submission" date="2020-12" db="EMBL/GenBank/DDBJ databases">
        <title>M. sibirica DSM 26468T genome.</title>
        <authorList>
            <person name="Thieme N."/>
            <person name="Rettenmaier R."/>
            <person name="Zverlov V."/>
            <person name="Liebl W."/>
        </authorList>
    </citation>
    <scope>NUCLEOTIDE SEQUENCE</scope>
    <source>
        <strain evidence="3">DSM 26468</strain>
    </source>
</reference>
<dbReference type="GO" id="GO:0016787">
    <property type="term" value="F:hydrolase activity"/>
    <property type="evidence" value="ECO:0007669"/>
    <property type="project" value="UniProtKB-KW"/>
</dbReference>
<keyword evidence="1" id="KW-1133">Transmembrane helix</keyword>
<accession>A0A8J7HCY8</accession>
<protein>
    <submittedName>
        <fullName evidence="3">Cell wall hydrolase</fullName>
    </submittedName>
</protein>
<dbReference type="AlphaFoldDB" id="A0A8J7HCY8"/>
<evidence type="ECO:0000313" key="3">
    <source>
        <dbReference type="EMBL" id="MBH1940339.1"/>
    </source>
</evidence>
<dbReference type="InterPro" id="IPR042047">
    <property type="entry name" value="SleB_dom1"/>
</dbReference>
<comment type="caution">
    <text evidence="3">The sequence shown here is derived from an EMBL/GenBank/DDBJ whole genome shotgun (WGS) entry which is preliminary data.</text>
</comment>
<keyword evidence="1" id="KW-0472">Membrane</keyword>
<feature type="domain" description="Cell wall hydrolase SleB" evidence="2">
    <location>
        <begin position="187"/>
        <end position="294"/>
    </location>
</feature>
<dbReference type="InterPro" id="IPR011105">
    <property type="entry name" value="Cell_wall_hydrolase_SleB"/>
</dbReference>
<evidence type="ECO:0000259" key="2">
    <source>
        <dbReference type="Pfam" id="PF07486"/>
    </source>
</evidence>
<dbReference type="Pfam" id="PF07486">
    <property type="entry name" value="Hydrolase_2"/>
    <property type="match status" value="1"/>
</dbReference>
<gene>
    <name evidence="3" type="ORF">I5677_05440</name>
</gene>
<name>A0A8J7HCY8_9FIRM</name>
<keyword evidence="4" id="KW-1185">Reference proteome</keyword>
<keyword evidence="1" id="KW-0812">Transmembrane</keyword>
<organism evidence="3 4">
    <name type="scientific">Mobilitalea sibirica</name>
    <dbReference type="NCBI Taxonomy" id="1462919"/>
    <lineage>
        <taxon>Bacteria</taxon>
        <taxon>Bacillati</taxon>
        <taxon>Bacillota</taxon>
        <taxon>Clostridia</taxon>
        <taxon>Lachnospirales</taxon>
        <taxon>Lachnospiraceae</taxon>
        <taxon>Mobilitalea</taxon>
    </lineage>
</organism>
<keyword evidence="3" id="KW-0378">Hydrolase</keyword>
<dbReference type="Proteomes" id="UP000623269">
    <property type="component" value="Unassembled WGS sequence"/>
</dbReference>
<dbReference type="Gene3D" id="1.10.10.2520">
    <property type="entry name" value="Cell wall hydrolase SleB, domain 1"/>
    <property type="match status" value="1"/>
</dbReference>
<sequence>MVIINSFLQKRKMHESRHGFHMVILAYVLSFLLLVFGSDALYNINTGAEGISMNTNEATKMLSGNITTHKESEPQALLLQSKSINPNGMLEVKNNQIYKAQIPIQKQSEDLDATNWVLGYAMDSVEYDMLMDKISDSVAEQTEHKQTDTAEGTIESFSTQNKTQPLYSVTKEELTMLERIVEAEATGEDMIGKILIANVVFNRLHDEEFPKTIKGVIFHKVGGEYQFSPVSDKRYWNISISDETKEAVQRALEGEDYSKGALYFMARKRTRKSSARWFDNNLDWLFKHGGHEFYKNK</sequence>
<dbReference type="RefSeq" id="WP_197660565.1">
    <property type="nucleotide sequence ID" value="NZ_JAEAGR010000004.1"/>
</dbReference>
<proteinExistence type="predicted"/>
<feature type="transmembrane region" description="Helical" evidence="1">
    <location>
        <begin position="20"/>
        <end position="42"/>
    </location>
</feature>
<dbReference type="EMBL" id="JAEAGR010000004">
    <property type="protein sequence ID" value="MBH1940339.1"/>
    <property type="molecule type" value="Genomic_DNA"/>
</dbReference>
<evidence type="ECO:0000256" key="1">
    <source>
        <dbReference type="SAM" id="Phobius"/>
    </source>
</evidence>